<dbReference type="Proteomes" id="UP000045842">
    <property type="component" value="Unassembled WGS sequence"/>
</dbReference>
<dbReference type="EMBL" id="CNFT01000136">
    <property type="protein sequence ID" value="CKR18482.1"/>
    <property type="molecule type" value="Genomic_DNA"/>
</dbReference>
<dbReference type="Proteomes" id="UP000256381">
    <property type="component" value="Unassembled WGS sequence"/>
</dbReference>
<evidence type="ECO:0000313" key="7">
    <source>
        <dbReference type="Proteomes" id="UP000038802"/>
    </source>
</evidence>
<organism evidence="3 9">
    <name type="scientific">Mycobacterium tuberculosis</name>
    <dbReference type="NCBI Taxonomy" id="1773"/>
    <lineage>
        <taxon>Bacteria</taxon>
        <taxon>Bacillati</taxon>
        <taxon>Actinomycetota</taxon>
        <taxon>Actinomycetes</taxon>
        <taxon>Mycobacteriales</taxon>
        <taxon>Mycobacteriaceae</taxon>
        <taxon>Mycobacterium</taxon>
        <taxon>Mycobacterium tuberculosis complex</taxon>
    </lineage>
</organism>
<gene>
    <name evidence="6" type="ORF">DSJ38_12550</name>
    <name evidence="3" type="ORF">ERS007679_03871</name>
    <name evidence="4" type="ORF">ERS007703_04821</name>
    <name evidence="5" type="ORF">ERS007720_04126</name>
    <name evidence="2" type="ORF">ERS027659_00873</name>
</gene>
<dbReference type="EMBL" id="CSAJ01000801">
    <property type="protein sequence ID" value="COX22876.1"/>
    <property type="molecule type" value="Genomic_DNA"/>
</dbReference>
<reference evidence="6 11" key="3">
    <citation type="journal article" date="2017" name="N. Engl. J. Med.">
        <title>Transmission of Extensively Drug-Resistant Tuberculosis in South Africa.</title>
        <authorList>
            <person name="Shah N.S."/>
            <person name="Auld S.C."/>
            <person name="Brust J.C."/>
            <person name="Mathema B."/>
            <person name="Ismail N."/>
            <person name="Moodley P."/>
            <person name="Mlisana K."/>
            <person name="Allana S."/>
            <person name="Campbell A."/>
            <person name="Mthiyane T."/>
            <person name="Morris N."/>
            <person name="Mpangase P."/>
            <person name="van der Meulen H."/>
            <person name="Omar S.V."/>
            <person name="Brown T.S."/>
            <person name="Narechania A."/>
            <person name="Shaskina E."/>
            <person name="Kapwata T."/>
            <person name="Kreiswirth B."/>
            <person name="Gandhi N.R."/>
        </authorList>
    </citation>
    <scope>NUCLEOTIDE SEQUENCE [LARGE SCALE GENOMIC DNA]</scope>
    <source>
        <strain evidence="6 11">32301_S10</strain>
    </source>
</reference>
<dbReference type="Proteomes" id="UP000038802">
    <property type="component" value="Unassembled WGS sequence"/>
</dbReference>
<dbReference type="Proteomes" id="UP000050164">
    <property type="component" value="Unassembled WGS sequence"/>
</dbReference>
<evidence type="ECO:0000313" key="6">
    <source>
        <dbReference type="EMBL" id="REQ51395.1"/>
    </source>
</evidence>
<accession>A0A074QPA3</accession>
<evidence type="ECO:0000313" key="9">
    <source>
        <dbReference type="Proteomes" id="UP000045842"/>
    </source>
</evidence>
<dbReference type="EMBL" id="QTBD01000156">
    <property type="protein sequence ID" value="REQ51395.1"/>
    <property type="molecule type" value="Genomic_DNA"/>
</dbReference>
<dbReference type="Proteomes" id="UP000044938">
    <property type="component" value="Unassembled WGS sequence"/>
</dbReference>
<protein>
    <submittedName>
        <fullName evidence="3">Uncharacterized protein</fullName>
    </submittedName>
</protein>
<feature type="compositionally biased region" description="Basic and acidic residues" evidence="1">
    <location>
        <begin position="24"/>
        <end position="51"/>
    </location>
</feature>
<evidence type="ECO:0000313" key="2">
    <source>
        <dbReference type="EMBL" id="CKR18482.1"/>
    </source>
</evidence>
<name>A0A074QPA3_MYCTX</name>
<evidence type="ECO:0000313" key="8">
    <source>
        <dbReference type="Proteomes" id="UP000044938"/>
    </source>
</evidence>
<dbReference type="AlphaFoldDB" id="A0A074QPA3"/>
<proteinExistence type="predicted"/>
<feature type="region of interest" description="Disordered" evidence="1">
    <location>
        <begin position="23"/>
        <end position="60"/>
    </location>
</feature>
<evidence type="ECO:0000313" key="11">
    <source>
        <dbReference type="Proteomes" id="UP000256381"/>
    </source>
</evidence>
<evidence type="ECO:0000313" key="4">
    <source>
        <dbReference type="EMBL" id="COX14303.1"/>
    </source>
</evidence>
<reference evidence="4" key="1">
    <citation type="submission" date="2015-03" db="EMBL/GenBank/DDBJ databases">
        <authorList>
            <person name="Murphy D."/>
        </authorList>
    </citation>
    <scope>NUCLEOTIDE SEQUENCE [LARGE SCALE GENOMIC DNA]</scope>
    <source>
        <strain evidence="4">K00500041</strain>
    </source>
</reference>
<reference evidence="7 8" key="2">
    <citation type="submission" date="2015-03" db="EMBL/GenBank/DDBJ databases">
        <authorList>
            <consortium name="Pathogen Informatics"/>
        </authorList>
    </citation>
    <scope>NUCLEOTIDE SEQUENCE [LARGE SCALE GENOMIC DNA]</scope>
    <source>
        <strain evidence="2 10">Bir 185</strain>
        <strain evidence="3 9">G09801536</strain>
        <strain evidence="7">K00500041</strain>
        <strain evidence="5 8">M09401471</strain>
    </source>
</reference>
<reference evidence="6" key="4">
    <citation type="submission" date="2018-07" db="EMBL/GenBank/DDBJ databases">
        <authorList>
            <person name="Shah S."/>
            <person name="Brown T."/>
            <person name="Auld S."/>
            <person name="Bratton K."/>
            <person name="Narechania A."/>
            <person name="Mathema B."/>
            <person name="Gandhi N."/>
        </authorList>
    </citation>
    <scope>NUCLEOTIDE SEQUENCE</scope>
    <source>
        <strain evidence="6">32301_S10</strain>
    </source>
</reference>
<sequence length="60" mass="6859">MVAPIRFAAPRAAPGMSECAAIVTRREDREMGKQGDRKARKQRAQEREQHRRQASANREP</sequence>
<evidence type="ECO:0000313" key="3">
    <source>
        <dbReference type="EMBL" id="COW44562.1"/>
    </source>
</evidence>
<dbReference type="EMBL" id="CSAD01000805">
    <property type="protein sequence ID" value="COW44562.1"/>
    <property type="molecule type" value="Genomic_DNA"/>
</dbReference>
<dbReference type="EMBL" id="CSAE01000964">
    <property type="protein sequence ID" value="COX14303.1"/>
    <property type="molecule type" value="Genomic_DNA"/>
</dbReference>
<evidence type="ECO:0000313" key="10">
    <source>
        <dbReference type="Proteomes" id="UP000050164"/>
    </source>
</evidence>
<evidence type="ECO:0000256" key="1">
    <source>
        <dbReference type="SAM" id="MobiDB-lite"/>
    </source>
</evidence>
<evidence type="ECO:0000313" key="5">
    <source>
        <dbReference type="EMBL" id="COX22876.1"/>
    </source>
</evidence>